<reference evidence="4 5" key="1">
    <citation type="submission" date="2021-02" db="EMBL/GenBank/DDBJ databases">
        <title>Variation within the Batrachochytrium salamandrivorans European outbreak.</title>
        <authorList>
            <person name="Kelly M."/>
            <person name="Pasmans F."/>
            <person name="Shea T.P."/>
            <person name="Munoz J.F."/>
            <person name="Carranza S."/>
            <person name="Cuomo C.A."/>
            <person name="Martel A."/>
        </authorList>
    </citation>
    <scope>NUCLEOTIDE SEQUENCE [LARGE SCALE GENOMIC DNA]</scope>
    <source>
        <strain evidence="4 5">AMFP18/2</strain>
    </source>
</reference>
<proteinExistence type="predicted"/>
<dbReference type="SMART" id="SM00292">
    <property type="entry name" value="BRCT"/>
    <property type="match status" value="6"/>
</dbReference>
<evidence type="ECO:0000256" key="1">
    <source>
        <dbReference type="ARBA" id="ARBA00022737"/>
    </source>
</evidence>
<feature type="domain" description="BRCT" evidence="3">
    <location>
        <begin position="189"/>
        <end position="282"/>
    </location>
</feature>
<feature type="compositionally biased region" description="Basic and acidic residues" evidence="2">
    <location>
        <begin position="606"/>
        <end position="618"/>
    </location>
</feature>
<dbReference type="PANTHER" id="PTHR13561:SF20">
    <property type="entry name" value="DNA TOPOISOMERASE 2-BINDING PROTEIN 1"/>
    <property type="match status" value="1"/>
</dbReference>
<dbReference type="Pfam" id="PF00533">
    <property type="entry name" value="BRCT"/>
    <property type="match status" value="3"/>
</dbReference>
<evidence type="ECO:0000313" key="4">
    <source>
        <dbReference type="EMBL" id="KAH6586474.1"/>
    </source>
</evidence>
<evidence type="ECO:0000259" key="3">
    <source>
        <dbReference type="PROSITE" id="PS50172"/>
    </source>
</evidence>
<gene>
    <name evidence="4" type="ORF">BASA50_000429</name>
</gene>
<dbReference type="InterPro" id="IPR059215">
    <property type="entry name" value="BRCT2_TopBP1-like"/>
</dbReference>
<dbReference type="PANTHER" id="PTHR13561">
    <property type="entry name" value="DNA REPLICATION REGULATOR DPB11-RELATED"/>
    <property type="match status" value="1"/>
</dbReference>
<feature type="domain" description="BRCT" evidence="3">
    <location>
        <begin position="1"/>
        <end position="88"/>
    </location>
</feature>
<dbReference type="CDD" id="cd17731">
    <property type="entry name" value="BRCT_TopBP1_rpt2_like"/>
    <property type="match status" value="2"/>
</dbReference>
<comment type="caution">
    <text evidence="4">The sequence shown here is derived from an EMBL/GenBank/DDBJ whole genome shotgun (WGS) entry which is preliminary data.</text>
</comment>
<sequence>MDSLLKGFVVCVSGLSEPDRNLVERRVVELGGQFTGCFTTHVTHLISSSTSTEKYRVALDLGVPIISPPWVSCLESSDDIEPFENYLLPPFKGILVCVSGFPTEVRHEIEQRVMELGGAFTLVLSKDCTHLICISPSGRKYEFAREWQLEIVSTEWLNECCKQRGRVMEAGYRISPSGQSGLLDGADDASSSYLERCHIFFGDGFDSDVLDYARKIVRDGGGNMSRTCDGLVSHYLISSDLPTEIDRKRIAGLSQQIQVLNYKWLGDCHLKKILQPVDAYLFRGDDPEPLIGLKPNTLRQKKETSFSFSTFAIHGFEDTQIRAMTTLISKYGGCIRSKETAAYIIVPFTNRSKKSLNFKGTSTGCLVTEYWFEASIEQNILLSPDSSVLYRPSMRTFPLRVSNMRIGITGYELSERFHLTRAIKLMGSTFCEKFSKSCHILVCHPTLGVGSAKFLKSKEWKVKVVDGSWVLSCLAEGRYVDCDDFVLPRDQSLPRRQTRDSRVLDLEADGVLNAATTHQTRGRDGESGHLSGPPCAVLATLRPLSSTPIPASMVLDNNEPTSESNLPLPLLQQKENQEVQHDWTDEYAIFARKPRSTSKRPLNMARDQHPTGHDSTTDIGLIKDKVGVVGYHDPDGLSEKRRLLDQAEQSMVKRARETSHSSSGEALSLGVSRALSKQVLSYRDQLTPKPNSVPLLHFQFSAIQSHQRPEMTALAKQLGGTVTSMDTWDTKCTHLIAFSVTRSEKYLCACASGKWILKPTFLLASQKAGKFVPEEDHEWNETDPLDGASAARYWRKEIQINGCKGSFFGFRILLLVEERKRKGLSTVLRCGGAHVLSAKPSLRGVIEGEYTHAIVDSSMESSLPKLLHINLTSYSPEGFISFLFSTSKDLEIVQMCG</sequence>
<name>A0ABQ8EU72_9FUNG</name>
<feature type="domain" description="BRCT" evidence="3">
    <location>
        <begin position="401"/>
        <end position="487"/>
    </location>
</feature>
<dbReference type="InterPro" id="IPR036420">
    <property type="entry name" value="BRCT_dom_sf"/>
</dbReference>
<dbReference type="SUPFAM" id="SSF52113">
    <property type="entry name" value="BRCT domain"/>
    <property type="match status" value="5"/>
</dbReference>
<dbReference type="CDD" id="cd17738">
    <property type="entry name" value="BRCT_TopBP1_rpt7"/>
    <property type="match status" value="1"/>
</dbReference>
<dbReference type="CDD" id="cd18433">
    <property type="entry name" value="BRCT_Rad4_rpt3"/>
    <property type="match status" value="1"/>
</dbReference>
<feature type="domain" description="BRCT" evidence="3">
    <location>
        <begin position="707"/>
        <end position="779"/>
    </location>
</feature>
<dbReference type="PROSITE" id="PS50172">
    <property type="entry name" value="BRCT"/>
    <property type="match status" value="6"/>
</dbReference>
<dbReference type="InterPro" id="IPR001357">
    <property type="entry name" value="BRCT_dom"/>
</dbReference>
<feature type="region of interest" description="Disordered" evidence="2">
    <location>
        <begin position="597"/>
        <end position="618"/>
    </location>
</feature>
<evidence type="ECO:0000256" key="2">
    <source>
        <dbReference type="SAM" id="MobiDB-lite"/>
    </source>
</evidence>
<feature type="domain" description="BRCT" evidence="3">
    <location>
        <begin position="301"/>
        <end position="389"/>
    </location>
</feature>
<dbReference type="Pfam" id="PF12738">
    <property type="entry name" value="PTCB-BRCT"/>
    <property type="match status" value="2"/>
</dbReference>
<feature type="domain" description="BRCT" evidence="3">
    <location>
        <begin position="86"/>
        <end position="174"/>
    </location>
</feature>
<keyword evidence="1" id="KW-0677">Repeat</keyword>
<evidence type="ECO:0000313" key="5">
    <source>
        <dbReference type="Proteomes" id="UP001648503"/>
    </source>
</evidence>
<dbReference type="Proteomes" id="UP001648503">
    <property type="component" value="Unassembled WGS sequence"/>
</dbReference>
<keyword evidence="5" id="KW-1185">Reference proteome</keyword>
<dbReference type="EMBL" id="JAFCIX010000573">
    <property type="protein sequence ID" value="KAH6586474.1"/>
    <property type="molecule type" value="Genomic_DNA"/>
</dbReference>
<accession>A0ABQ8EU72</accession>
<dbReference type="Gene3D" id="3.40.50.10190">
    <property type="entry name" value="BRCT domain"/>
    <property type="match status" value="7"/>
</dbReference>
<protein>
    <recommendedName>
        <fullName evidence="3">BRCT domain-containing protein</fullName>
    </recommendedName>
</protein>
<organism evidence="4 5">
    <name type="scientific">Batrachochytrium salamandrivorans</name>
    <dbReference type="NCBI Taxonomy" id="1357716"/>
    <lineage>
        <taxon>Eukaryota</taxon>
        <taxon>Fungi</taxon>
        <taxon>Fungi incertae sedis</taxon>
        <taxon>Chytridiomycota</taxon>
        <taxon>Chytridiomycota incertae sedis</taxon>
        <taxon>Chytridiomycetes</taxon>
        <taxon>Rhizophydiales</taxon>
        <taxon>Rhizophydiales incertae sedis</taxon>
        <taxon>Batrachochytrium</taxon>
    </lineage>
</organism>